<keyword evidence="1" id="KW-1133">Transmembrane helix</keyword>
<dbReference type="InterPro" id="IPR003675">
    <property type="entry name" value="Rce1/LyrA-like_dom"/>
</dbReference>
<evidence type="ECO:0000313" key="4">
    <source>
        <dbReference type="Proteomes" id="UP000289738"/>
    </source>
</evidence>
<keyword evidence="1" id="KW-0472">Membrane</keyword>
<dbReference type="Pfam" id="PF02517">
    <property type="entry name" value="Rce1-like"/>
    <property type="match status" value="1"/>
</dbReference>
<reference evidence="3 4" key="1">
    <citation type="submission" date="2019-01" db="EMBL/GenBank/DDBJ databases">
        <title>Sequencing of cultivated peanut Arachis hypogaea provides insights into genome evolution and oil improvement.</title>
        <authorList>
            <person name="Chen X."/>
        </authorList>
    </citation>
    <scope>NUCLEOTIDE SEQUENCE [LARGE SCALE GENOMIC DNA]</scope>
    <source>
        <strain evidence="4">cv. Fuhuasheng</strain>
        <tissue evidence="3">Leaves</tissue>
    </source>
</reference>
<dbReference type="PANTHER" id="PTHR43592:SF15">
    <property type="entry name" value="CAAX AMINO TERMINAL PROTEASE FAMILY PROTEIN"/>
    <property type="match status" value="1"/>
</dbReference>
<evidence type="ECO:0000256" key="1">
    <source>
        <dbReference type="SAM" id="Phobius"/>
    </source>
</evidence>
<dbReference type="Gramene" id="arahy.Tifrunner.gnm2.ann2.Ah13g553900.1">
    <property type="protein sequence ID" value="arahy.Tifrunner.gnm2.ann2.Ah13g553900.1-CDS"/>
    <property type="gene ID" value="arahy.Tifrunner.gnm2.ann2.Ah13g553900"/>
</dbReference>
<feature type="transmembrane region" description="Helical" evidence="1">
    <location>
        <begin position="312"/>
        <end position="330"/>
    </location>
</feature>
<evidence type="ECO:0000259" key="2">
    <source>
        <dbReference type="Pfam" id="PF02517"/>
    </source>
</evidence>
<evidence type="ECO:0000313" key="3">
    <source>
        <dbReference type="EMBL" id="RYR17896.1"/>
    </source>
</evidence>
<name>A0A444ZUU2_ARAHY</name>
<dbReference type="EMBL" id="SDMP01000013">
    <property type="protein sequence ID" value="RYR17896.1"/>
    <property type="molecule type" value="Genomic_DNA"/>
</dbReference>
<dbReference type="Proteomes" id="UP000289738">
    <property type="component" value="Chromosome B03"/>
</dbReference>
<dbReference type="PANTHER" id="PTHR43592">
    <property type="entry name" value="CAAX AMINO TERMINAL PROTEASE"/>
    <property type="match status" value="1"/>
</dbReference>
<dbReference type="STRING" id="3818.A0A444ZUU2"/>
<keyword evidence="1" id="KW-0812">Transmembrane</keyword>
<feature type="transmembrane region" description="Helical" evidence="1">
    <location>
        <begin position="179"/>
        <end position="204"/>
    </location>
</feature>
<dbReference type="GO" id="GO:0004175">
    <property type="term" value="F:endopeptidase activity"/>
    <property type="evidence" value="ECO:0007669"/>
    <property type="project" value="UniProtKB-ARBA"/>
</dbReference>
<feature type="domain" description="CAAX prenyl protease 2/Lysostaphin resistance protein A-like" evidence="2">
    <location>
        <begin position="231"/>
        <end position="316"/>
    </location>
</feature>
<keyword evidence="4" id="KW-1185">Reference proteome</keyword>
<comment type="caution">
    <text evidence="3">The sequence shown here is derived from an EMBL/GenBank/DDBJ whole genome shotgun (WGS) entry which is preliminary data.</text>
</comment>
<feature type="transmembrane region" description="Helical" evidence="1">
    <location>
        <begin position="260"/>
        <end position="277"/>
    </location>
</feature>
<dbReference type="AlphaFoldDB" id="A0A444ZUU2"/>
<proteinExistence type="predicted"/>
<gene>
    <name evidence="3" type="ORF">Ahy_B03g062565</name>
</gene>
<organism evidence="3 4">
    <name type="scientific">Arachis hypogaea</name>
    <name type="common">Peanut</name>
    <dbReference type="NCBI Taxonomy" id="3818"/>
    <lineage>
        <taxon>Eukaryota</taxon>
        <taxon>Viridiplantae</taxon>
        <taxon>Streptophyta</taxon>
        <taxon>Embryophyta</taxon>
        <taxon>Tracheophyta</taxon>
        <taxon>Spermatophyta</taxon>
        <taxon>Magnoliopsida</taxon>
        <taxon>eudicotyledons</taxon>
        <taxon>Gunneridae</taxon>
        <taxon>Pentapetalae</taxon>
        <taxon>rosids</taxon>
        <taxon>fabids</taxon>
        <taxon>Fabales</taxon>
        <taxon>Fabaceae</taxon>
        <taxon>Papilionoideae</taxon>
        <taxon>50 kb inversion clade</taxon>
        <taxon>dalbergioids sensu lato</taxon>
        <taxon>Dalbergieae</taxon>
        <taxon>Pterocarpus clade</taxon>
        <taxon>Arachis</taxon>
    </lineage>
</organism>
<dbReference type="GO" id="GO:0080120">
    <property type="term" value="P:CAAX-box protein maturation"/>
    <property type="evidence" value="ECO:0007669"/>
    <property type="project" value="UniProtKB-ARBA"/>
</dbReference>
<feature type="transmembrane region" description="Helical" evidence="1">
    <location>
        <begin position="216"/>
        <end position="240"/>
    </location>
</feature>
<feature type="transmembrane region" description="Helical" evidence="1">
    <location>
        <begin position="134"/>
        <end position="154"/>
    </location>
</feature>
<sequence>MVVKCFGVGVAFQLILLSAFRTMLSVAVSSSLSSSLFHSPSLLSLNTHRRPFTFTSPPTPRGLHSVCFFNAPNKPDTNWPLLTRWEVPWEWQTVTLTSLACGLGFVLTGLVEATALPYLGIRPEVLSMDEKAELLFLDQGITTAVVLGIIYAIASNFQPLPQDFFKYDLRDPFSLQKGWLLWAGIGLVGAIASIALTGVAVSFFNGEPPQRETDALVKLLPLIGSSNVSTACLVGITGVLAPVLEETLFRGFLMASMTKWVPTPVAIIISAAVFALAHLTPGEFPQLFVLGAALGISYAQTRNLLTPITIHAFWNSGVILLLTFLLLQGYDIKELLQTS</sequence>
<accession>A0A444ZUU2</accession>
<protein>
    <recommendedName>
        <fullName evidence="2">CAAX prenyl protease 2/Lysostaphin resistance protein A-like domain-containing protein</fullName>
    </recommendedName>
</protein>